<protein>
    <submittedName>
        <fullName evidence="1">Uncharacterized protein</fullName>
    </submittedName>
</protein>
<evidence type="ECO:0000313" key="2">
    <source>
        <dbReference type="Proteomes" id="UP001396334"/>
    </source>
</evidence>
<reference evidence="1 2" key="1">
    <citation type="journal article" date="2024" name="G3 (Bethesda)">
        <title>Genome assembly of Hibiscus sabdariffa L. provides insights into metabolisms of medicinal natural products.</title>
        <authorList>
            <person name="Kim T."/>
        </authorList>
    </citation>
    <scope>NUCLEOTIDE SEQUENCE [LARGE SCALE GENOMIC DNA]</scope>
    <source>
        <strain evidence="1">TK-2024</strain>
        <tissue evidence="1">Old leaves</tissue>
    </source>
</reference>
<sequence>MSDSGLNGFSIIRKLREDGEIGVEDVSRVEESFSKSVAISSRNCVDEDLTYFNDDINVIFLEKEKREDDSKFLSGASWHKGEEELVGCRSAICSDTLQCSNPTIKDVWGMGLGNHLSPSMSDYVEEVGESDWASQVNRANSKSERSQIDFVQDQLIGV</sequence>
<evidence type="ECO:0000313" key="1">
    <source>
        <dbReference type="EMBL" id="KAK8996852.1"/>
    </source>
</evidence>
<name>A0ABR2Q866_9ROSI</name>
<proteinExistence type="predicted"/>
<gene>
    <name evidence="1" type="ORF">V6N11_020348</name>
</gene>
<dbReference type="Proteomes" id="UP001396334">
    <property type="component" value="Unassembled WGS sequence"/>
</dbReference>
<accession>A0ABR2Q866</accession>
<organism evidence="1 2">
    <name type="scientific">Hibiscus sabdariffa</name>
    <name type="common">roselle</name>
    <dbReference type="NCBI Taxonomy" id="183260"/>
    <lineage>
        <taxon>Eukaryota</taxon>
        <taxon>Viridiplantae</taxon>
        <taxon>Streptophyta</taxon>
        <taxon>Embryophyta</taxon>
        <taxon>Tracheophyta</taxon>
        <taxon>Spermatophyta</taxon>
        <taxon>Magnoliopsida</taxon>
        <taxon>eudicotyledons</taxon>
        <taxon>Gunneridae</taxon>
        <taxon>Pentapetalae</taxon>
        <taxon>rosids</taxon>
        <taxon>malvids</taxon>
        <taxon>Malvales</taxon>
        <taxon>Malvaceae</taxon>
        <taxon>Malvoideae</taxon>
        <taxon>Hibiscus</taxon>
    </lineage>
</organism>
<keyword evidence="2" id="KW-1185">Reference proteome</keyword>
<dbReference type="EMBL" id="JBBPBN010000043">
    <property type="protein sequence ID" value="KAK8996852.1"/>
    <property type="molecule type" value="Genomic_DNA"/>
</dbReference>
<comment type="caution">
    <text evidence="1">The sequence shown here is derived from an EMBL/GenBank/DDBJ whole genome shotgun (WGS) entry which is preliminary data.</text>
</comment>